<dbReference type="PANTHER" id="PTHR46288">
    <property type="entry name" value="PHORBOL-ESTER/DAG-TYPE DOMAIN-CONTAINING PROTEIN"/>
    <property type="match status" value="1"/>
</dbReference>
<dbReference type="PANTHER" id="PTHR46288:SF86">
    <property type="entry name" value="PHORBOL-ESTER_DAG-TYPE DOMAIN-CONTAINING PROTEIN"/>
    <property type="match status" value="1"/>
</dbReference>
<keyword evidence="2" id="KW-0677">Repeat</keyword>
<name>A0ABR2F4L7_9ROSI</name>
<feature type="domain" description="Zinc finger PHD-type" evidence="5">
    <location>
        <begin position="254"/>
        <end position="317"/>
    </location>
</feature>
<dbReference type="Pfam" id="PF03107">
    <property type="entry name" value="C1_2"/>
    <property type="match status" value="3"/>
</dbReference>
<keyword evidence="1" id="KW-0479">Metal-binding</keyword>
<dbReference type="SMART" id="SM00249">
    <property type="entry name" value="PHD"/>
    <property type="match status" value="5"/>
</dbReference>
<dbReference type="InterPro" id="IPR004146">
    <property type="entry name" value="DC1"/>
</dbReference>
<dbReference type="InterPro" id="IPR046349">
    <property type="entry name" value="C1-like_sf"/>
</dbReference>
<keyword evidence="4" id="KW-0862">Zinc</keyword>
<evidence type="ECO:0000256" key="3">
    <source>
        <dbReference type="ARBA" id="ARBA00022771"/>
    </source>
</evidence>
<evidence type="ECO:0000256" key="1">
    <source>
        <dbReference type="ARBA" id="ARBA00022723"/>
    </source>
</evidence>
<organism evidence="6 7">
    <name type="scientific">Hibiscus sabdariffa</name>
    <name type="common">roselle</name>
    <dbReference type="NCBI Taxonomy" id="183260"/>
    <lineage>
        <taxon>Eukaryota</taxon>
        <taxon>Viridiplantae</taxon>
        <taxon>Streptophyta</taxon>
        <taxon>Embryophyta</taxon>
        <taxon>Tracheophyta</taxon>
        <taxon>Spermatophyta</taxon>
        <taxon>Magnoliopsida</taxon>
        <taxon>eudicotyledons</taxon>
        <taxon>Gunneridae</taxon>
        <taxon>Pentapetalae</taxon>
        <taxon>rosids</taxon>
        <taxon>malvids</taxon>
        <taxon>Malvales</taxon>
        <taxon>Malvaceae</taxon>
        <taxon>Malvoideae</taxon>
        <taxon>Hibiscus</taxon>
    </lineage>
</organism>
<evidence type="ECO:0000313" key="6">
    <source>
        <dbReference type="EMBL" id="KAK8571952.1"/>
    </source>
</evidence>
<evidence type="ECO:0000259" key="5">
    <source>
        <dbReference type="SMART" id="SM00249"/>
    </source>
</evidence>
<dbReference type="Proteomes" id="UP001472677">
    <property type="component" value="Unassembled WGS sequence"/>
</dbReference>
<comment type="caution">
    <text evidence="6">The sequence shown here is derived from an EMBL/GenBank/DDBJ whole genome shotgun (WGS) entry which is preliminary data.</text>
</comment>
<accession>A0ABR2F4L7</accession>
<dbReference type="InterPro" id="IPR001965">
    <property type="entry name" value="Znf_PHD"/>
</dbReference>
<feature type="domain" description="Zinc finger PHD-type" evidence="5">
    <location>
        <begin position="161"/>
        <end position="201"/>
    </location>
</feature>
<evidence type="ECO:0000256" key="4">
    <source>
        <dbReference type="ARBA" id="ARBA00022833"/>
    </source>
</evidence>
<dbReference type="EMBL" id="JBBPBM010000008">
    <property type="protein sequence ID" value="KAK8571952.1"/>
    <property type="molecule type" value="Genomic_DNA"/>
</dbReference>
<keyword evidence="3" id="KW-0863">Zinc-finger</keyword>
<dbReference type="SUPFAM" id="SSF57889">
    <property type="entry name" value="Cysteine-rich domain"/>
    <property type="match status" value="6"/>
</dbReference>
<gene>
    <name evidence="6" type="ORF">V6N12_028018</name>
</gene>
<evidence type="ECO:0000313" key="7">
    <source>
        <dbReference type="Proteomes" id="UP001472677"/>
    </source>
</evidence>
<evidence type="ECO:0000256" key="2">
    <source>
        <dbReference type="ARBA" id="ARBA00022737"/>
    </source>
</evidence>
<reference evidence="6 7" key="1">
    <citation type="journal article" date="2024" name="G3 (Bethesda)">
        <title>Genome assembly of Hibiscus sabdariffa L. provides insights into metabolisms of medicinal natural products.</title>
        <authorList>
            <person name="Kim T."/>
        </authorList>
    </citation>
    <scope>NUCLEOTIDE SEQUENCE [LARGE SCALE GENOMIC DNA]</scope>
    <source>
        <strain evidence="6">TK-2024</strain>
        <tissue evidence="6">Old leaves</tissue>
    </source>
</reference>
<keyword evidence="7" id="KW-1185">Reference proteome</keyword>
<feature type="domain" description="Zinc finger PHD-type" evidence="5">
    <location>
        <begin position="497"/>
        <end position="559"/>
    </location>
</feature>
<feature type="domain" description="Zinc finger PHD-type" evidence="5">
    <location>
        <begin position="23"/>
        <end position="87"/>
    </location>
</feature>
<sequence>MSLKPFLHEHHLVYDEYEKQEACCDECNLQIDGWAFSCEICKFWLHHSCAVQQLPLKISHHLHLQHPLRLVYNKNYSSSHFFCNGCSGLTRRCLYRCRDCNFNLDLICASSTTITTSHISKQINHFYHPDHLLTGFKYRKVSKHELMLTNVFLEDYSDQYYCDVCEERRKAGDPIYCCNKCAFVAHIGCALNQIKDESSCNLVGEKDSIRKLNEGEEIKERNVNLSTHLEIEYCHQGHGLIFYEGIEKIKWNGGCSICRVEISDKAYACKSCRFYIHKTCNRLSSEVSHPLHPQHSLKLFPWYAENTSLVFTCKGCRGIYDKFAYVCYACDFALDVKCATSWVPKTETQRLKDMERESKLCPFNQHHKLDYANYAFNLPFYVTLCQFCDLDLSGPVYRCSKCGYSIHESCVGIPREMEIQFHPLHSLRTLWSSGKTCLLCKVWLDYTISYSCVQCGLHLHVQCAKSLKHVLKSKSHSYDLYYFGSNARAKYYRGRKVCSKCKRDFSWIPFCFCMECDFKLHIEHVLPPSLKSKYHIHPLTLEIGFKEDDSGEYYCDICEEQESDPMTLTDHVYNCRECGVPFAAHLHCALNSVEETAAFSNLALESCPSASYTQVGFTKTSGGSGTVEELLKDPMDKGKATYVAMVTRVSNGHDKSLGGGGEDKDTVIVAAEDYIIDRSRAFPSVKFYDRVHAQIDRNMRHTIVVS</sequence>
<protein>
    <recommendedName>
        <fullName evidence="5">Zinc finger PHD-type domain-containing protein</fullName>
    </recommendedName>
</protein>
<proteinExistence type="predicted"/>
<feature type="domain" description="Zinc finger PHD-type" evidence="5">
    <location>
        <begin position="384"/>
        <end position="441"/>
    </location>
</feature>